<dbReference type="Pfam" id="PF12823">
    <property type="entry name" value="DUF3817"/>
    <property type="match status" value="1"/>
</dbReference>
<keyword evidence="3 6" id="KW-0812">Transmembrane</keyword>
<dbReference type="GO" id="GO:0005886">
    <property type="term" value="C:plasma membrane"/>
    <property type="evidence" value="ECO:0007669"/>
    <property type="project" value="UniProtKB-SubCell"/>
</dbReference>
<evidence type="ECO:0000313" key="8">
    <source>
        <dbReference type="EMBL" id="ACU61238.1"/>
    </source>
</evidence>
<feature type="domain" description="DUF3817" evidence="7">
    <location>
        <begin position="10"/>
        <end position="96"/>
    </location>
</feature>
<keyword evidence="5 6" id="KW-0472">Membrane</keyword>
<evidence type="ECO:0000313" key="9">
    <source>
        <dbReference type="Proteomes" id="UP000002215"/>
    </source>
</evidence>
<dbReference type="PANTHER" id="PTHR40077:SF2">
    <property type="entry name" value="MEMBRANE PROTEIN"/>
    <property type="match status" value="1"/>
</dbReference>
<evidence type="ECO:0000256" key="1">
    <source>
        <dbReference type="ARBA" id="ARBA00004651"/>
    </source>
</evidence>
<keyword evidence="2" id="KW-1003">Cell membrane</keyword>
<dbReference type="InterPro" id="IPR023845">
    <property type="entry name" value="DUF3817_TM"/>
</dbReference>
<feature type="transmembrane region" description="Helical" evidence="6">
    <location>
        <begin position="12"/>
        <end position="33"/>
    </location>
</feature>
<accession>A0A979G5U1</accession>
<dbReference type="OrthoDB" id="1121311at2"/>
<keyword evidence="4 6" id="KW-1133">Transmembrane helix</keyword>
<reference evidence="8 9" key="2">
    <citation type="journal article" date="2010" name="Stand. Genomic Sci.">
        <title>Complete genome sequence of Chitinophaga pinensis type strain (UQM 2034).</title>
        <authorList>
            <person name="Glavina Del Rio T."/>
            <person name="Abt B."/>
            <person name="Spring S."/>
            <person name="Lapidus A."/>
            <person name="Nolan M."/>
            <person name="Tice H."/>
            <person name="Copeland A."/>
            <person name="Cheng J.F."/>
            <person name="Chen F."/>
            <person name="Bruce D."/>
            <person name="Goodwin L."/>
            <person name="Pitluck S."/>
            <person name="Ivanova N."/>
            <person name="Mavromatis K."/>
            <person name="Mikhailova N."/>
            <person name="Pati A."/>
            <person name="Chen A."/>
            <person name="Palaniappan K."/>
            <person name="Land M."/>
            <person name="Hauser L."/>
            <person name="Chang Y.J."/>
            <person name="Jeffries C.D."/>
            <person name="Chain P."/>
            <person name="Saunders E."/>
            <person name="Detter J.C."/>
            <person name="Brettin T."/>
            <person name="Rohde M."/>
            <person name="Goker M."/>
            <person name="Bristow J."/>
            <person name="Eisen J.A."/>
            <person name="Markowitz V."/>
            <person name="Hugenholtz P."/>
            <person name="Kyrpides N.C."/>
            <person name="Klenk H.P."/>
            <person name="Lucas S."/>
        </authorList>
    </citation>
    <scope>NUCLEOTIDE SEQUENCE [LARGE SCALE GENOMIC DNA]</scope>
    <source>
        <strain evidence="9">ATCC 43595 / DSM 2588 / LMG 13176 / NBRC 15968 / NCIMB 11800 / UQM 2034</strain>
    </source>
</reference>
<gene>
    <name evidence="8" type="ordered locus">Cpin_3776</name>
</gene>
<evidence type="ECO:0000259" key="7">
    <source>
        <dbReference type="Pfam" id="PF12823"/>
    </source>
</evidence>
<comment type="subcellular location">
    <subcellularLocation>
        <location evidence="1">Cell membrane</location>
        <topology evidence="1">Multi-pass membrane protein</topology>
    </subcellularLocation>
</comment>
<protein>
    <recommendedName>
        <fullName evidence="7">DUF3817 domain-containing protein</fullName>
    </recommendedName>
</protein>
<reference evidence="9" key="1">
    <citation type="submission" date="2009-08" db="EMBL/GenBank/DDBJ databases">
        <title>The complete genome of Chitinophaga pinensis DSM 2588.</title>
        <authorList>
            <consortium name="US DOE Joint Genome Institute (JGI-PGF)"/>
            <person name="Lucas S."/>
            <person name="Copeland A."/>
            <person name="Lapidus A."/>
            <person name="Glavina del Rio T."/>
            <person name="Dalin E."/>
            <person name="Tice H."/>
            <person name="Bruce D."/>
            <person name="Goodwin L."/>
            <person name="Pitluck S."/>
            <person name="Kyrpides N."/>
            <person name="Mavromatis K."/>
            <person name="Ivanova N."/>
            <person name="Mikhailova N."/>
            <person name="Sims D."/>
            <person name="Meinche L."/>
            <person name="Brettin T."/>
            <person name="Detter J.C."/>
            <person name="Han C."/>
            <person name="Larimer F."/>
            <person name="Land M."/>
            <person name="Hauser L."/>
            <person name="Markowitz V."/>
            <person name="Cheng J.-F."/>
            <person name="Hugenholtz P."/>
            <person name="Woyke T."/>
            <person name="Wu D."/>
            <person name="Spring S."/>
            <person name="Klenk H.-P."/>
            <person name="Eisen J.A."/>
        </authorList>
    </citation>
    <scope>NUCLEOTIDE SEQUENCE [LARGE SCALE GENOMIC DNA]</scope>
    <source>
        <strain evidence="9">ATCC 43595 / DSM 2588 / LMG 13176 / NBRC 15968 / NCIMB 11800 / UQM 2034</strain>
    </source>
</reference>
<evidence type="ECO:0000256" key="2">
    <source>
        <dbReference type="ARBA" id="ARBA00022475"/>
    </source>
</evidence>
<feature type="transmembrane region" description="Helical" evidence="6">
    <location>
        <begin position="45"/>
        <end position="64"/>
    </location>
</feature>
<evidence type="ECO:0000256" key="6">
    <source>
        <dbReference type="SAM" id="Phobius"/>
    </source>
</evidence>
<evidence type="ECO:0000256" key="4">
    <source>
        <dbReference type="ARBA" id="ARBA00022989"/>
    </source>
</evidence>
<evidence type="ECO:0000256" key="3">
    <source>
        <dbReference type="ARBA" id="ARBA00022692"/>
    </source>
</evidence>
<dbReference type="NCBIfam" id="TIGR03954">
    <property type="entry name" value="integ_memb_HG"/>
    <property type="match status" value="1"/>
</dbReference>
<dbReference type="AlphaFoldDB" id="A0A979G5U1"/>
<organism evidence="8 9">
    <name type="scientific">Chitinophaga pinensis (strain ATCC 43595 / DSM 2588 / LMG 13176 / NBRC 15968 / NCIMB 11800 / UQM 2034)</name>
    <dbReference type="NCBI Taxonomy" id="485918"/>
    <lineage>
        <taxon>Bacteria</taxon>
        <taxon>Pseudomonadati</taxon>
        <taxon>Bacteroidota</taxon>
        <taxon>Chitinophagia</taxon>
        <taxon>Chitinophagales</taxon>
        <taxon>Chitinophagaceae</taxon>
        <taxon>Chitinophaga</taxon>
    </lineage>
</organism>
<dbReference type="PANTHER" id="PTHR40077">
    <property type="entry name" value="MEMBRANE PROTEIN-RELATED"/>
    <property type="match status" value="1"/>
</dbReference>
<sequence>MESFFKTSLGRLRLVSYMEGISLLLLAGIAVPLKYWAGDPVLVRIIGPVHGILFLVFIVLTLSVGVERQWSFTKTTVRILISCVIPFATFYVDKHILKKEAEAASKNK</sequence>
<dbReference type="Proteomes" id="UP000002215">
    <property type="component" value="Chromosome"/>
</dbReference>
<evidence type="ECO:0000256" key="5">
    <source>
        <dbReference type="ARBA" id="ARBA00023136"/>
    </source>
</evidence>
<name>A0A979G5U1_CHIPD</name>
<proteinExistence type="predicted"/>
<dbReference type="EMBL" id="CP001699">
    <property type="protein sequence ID" value="ACU61238.1"/>
    <property type="molecule type" value="Genomic_DNA"/>
</dbReference>
<dbReference type="RefSeq" id="WP_012791411.1">
    <property type="nucleotide sequence ID" value="NC_013132.1"/>
</dbReference>
<dbReference type="KEGG" id="cpi:Cpin_3776"/>
<feature type="transmembrane region" description="Helical" evidence="6">
    <location>
        <begin position="76"/>
        <end position="92"/>
    </location>
</feature>